<evidence type="ECO:0000259" key="1">
    <source>
        <dbReference type="PROSITE" id="PS50943"/>
    </source>
</evidence>
<dbReference type="Gene3D" id="1.10.260.40">
    <property type="entry name" value="lambda repressor-like DNA-binding domains"/>
    <property type="match status" value="1"/>
</dbReference>
<dbReference type="CDD" id="cd00093">
    <property type="entry name" value="HTH_XRE"/>
    <property type="match status" value="1"/>
</dbReference>
<dbReference type="InterPro" id="IPR001387">
    <property type="entry name" value="Cro/C1-type_HTH"/>
</dbReference>
<feature type="domain" description="HTH cro/C1-type" evidence="1">
    <location>
        <begin position="35"/>
        <end position="89"/>
    </location>
</feature>
<comment type="caution">
    <text evidence="2">The sequence shown here is derived from an EMBL/GenBank/DDBJ whole genome shotgun (WGS) entry which is preliminary data.</text>
</comment>
<reference evidence="2 3" key="1">
    <citation type="journal article" date="2018" name="Nat. Biotechnol.">
        <title>A standardized bacterial taxonomy based on genome phylogeny substantially revises the tree of life.</title>
        <authorList>
            <person name="Parks D.H."/>
            <person name="Chuvochina M."/>
            <person name="Waite D.W."/>
            <person name="Rinke C."/>
            <person name="Skarshewski A."/>
            <person name="Chaumeil P.A."/>
            <person name="Hugenholtz P."/>
        </authorList>
    </citation>
    <scope>NUCLEOTIDE SEQUENCE [LARGE SCALE GENOMIC DNA]</scope>
    <source>
        <strain evidence="2">UBA10227</strain>
    </source>
</reference>
<protein>
    <recommendedName>
        <fullName evidence="1">HTH cro/C1-type domain-containing protein</fullName>
    </recommendedName>
</protein>
<dbReference type="EMBL" id="DPRK01000067">
    <property type="protein sequence ID" value="HCY80860.1"/>
    <property type="molecule type" value="Genomic_DNA"/>
</dbReference>
<dbReference type="Pfam" id="PF01381">
    <property type="entry name" value="HTH_3"/>
    <property type="match status" value="1"/>
</dbReference>
<dbReference type="PROSITE" id="PS50943">
    <property type="entry name" value="HTH_CROC1"/>
    <property type="match status" value="1"/>
</dbReference>
<gene>
    <name evidence="2" type="ORF">DHV22_04260</name>
</gene>
<sequence>MEFPKENMLDNWLNEYGDPAIDRFVEKNLAIVDKIATILKERKIKKKEFAKMLDKKPSEISKWMTGQHNLTLKSITKMEEALGVDLINIEPALEYKYVYLGSIPGKPITQAINDYEESMVESIAV</sequence>
<dbReference type="GO" id="GO:0003677">
    <property type="term" value="F:DNA binding"/>
    <property type="evidence" value="ECO:0007669"/>
    <property type="project" value="InterPro"/>
</dbReference>
<name>A0A3D6BNP2_9FLAO</name>
<accession>A0A3D6BNP2</accession>
<proteinExistence type="predicted"/>
<dbReference type="InterPro" id="IPR010982">
    <property type="entry name" value="Lambda_DNA-bd_dom_sf"/>
</dbReference>
<evidence type="ECO:0000313" key="3">
    <source>
        <dbReference type="Proteomes" id="UP000263268"/>
    </source>
</evidence>
<dbReference type="SUPFAM" id="SSF47413">
    <property type="entry name" value="lambda repressor-like DNA-binding domains"/>
    <property type="match status" value="1"/>
</dbReference>
<dbReference type="SMART" id="SM00530">
    <property type="entry name" value="HTH_XRE"/>
    <property type="match status" value="1"/>
</dbReference>
<organism evidence="2 3">
    <name type="scientific">Xanthomarina gelatinilytica</name>
    <dbReference type="NCBI Taxonomy" id="1137281"/>
    <lineage>
        <taxon>Bacteria</taxon>
        <taxon>Pseudomonadati</taxon>
        <taxon>Bacteroidota</taxon>
        <taxon>Flavobacteriia</taxon>
        <taxon>Flavobacteriales</taxon>
        <taxon>Flavobacteriaceae</taxon>
        <taxon>Xanthomarina</taxon>
    </lineage>
</organism>
<dbReference type="AlphaFoldDB" id="A0A3D6BNP2"/>
<dbReference type="Proteomes" id="UP000263268">
    <property type="component" value="Unassembled WGS sequence"/>
</dbReference>
<evidence type="ECO:0000313" key="2">
    <source>
        <dbReference type="EMBL" id="HCY80860.1"/>
    </source>
</evidence>